<name>A0A0M2NMK8_9FIRM</name>
<dbReference type="Proteomes" id="UP000034076">
    <property type="component" value="Unassembled WGS sequence"/>
</dbReference>
<protein>
    <submittedName>
        <fullName evidence="5">Transketolase, C-terminal section</fullName>
        <ecNumber evidence="5">2.2.1.1</ecNumber>
    </submittedName>
</protein>
<evidence type="ECO:0000313" key="5">
    <source>
        <dbReference type="EMBL" id="KKI51642.1"/>
    </source>
</evidence>
<dbReference type="InterPro" id="IPR033248">
    <property type="entry name" value="Transketolase_C"/>
</dbReference>
<dbReference type="PANTHER" id="PTHR43825">
    <property type="entry name" value="PYRUVATE DEHYDROGENASE E1 COMPONENT"/>
    <property type="match status" value="1"/>
</dbReference>
<dbReference type="SMART" id="SM00861">
    <property type="entry name" value="Transket_pyr"/>
    <property type="match status" value="1"/>
</dbReference>
<keyword evidence="6" id="KW-1185">Reference proteome</keyword>
<evidence type="ECO:0000256" key="1">
    <source>
        <dbReference type="ARBA" id="ARBA00001964"/>
    </source>
</evidence>
<dbReference type="Gene3D" id="3.40.50.970">
    <property type="match status" value="1"/>
</dbReference>
<keyword evidence="3" id="KW-0786">Thiamine pyrophosphate</keyword>
<dbReference type="STRING" id="270498.CHK_0808"/>
<gene>
    <name evidence="5" type="ORF">CHK_0808</name>
</gene>
<dbReference type="PATRIC" id="fig|270498.16.peg.405"/>
<evidence type="ECO:0000259" key="4">
    <source>
        <dbReference type="SMART" id="SM00861"/>
    </source>
</evidence>
<dbReference type="SUPFAM" id="SSF52518">
    <property type="entry name" value="Thiamin diphosphate-binding fold (THDP-binding)"/>
    <property type="match status" value="1"/>
</dbReference>
<dbReference type="SUPFAM" id="SSF52922">
    <property type="entry name" value="TK C-terminal domain-like"/>
    <property type="match status" value="1"/>
</dbReference>
<dbReference type="RefSeq" id="WP_046442742.1">
    <property type="nucleotide sequence ID" value="NZ_LAYJ01000068.1"/>
</dbReference>
<keyword evidence="5" id="KW-0808">Transferase</keyword>
<dbReference type="InterPro" id="IPR009014">
    <property type="entry name" value="Transketo_C/PFOR_II"/>
</dbReference>
<comment type="similarity">
    <text evidence="2">Belongs to the transketolase family.</text>
</comment>
<accession>A0A0M2NMK8</accession>
<dbReference type="GO" id="GO:0004802">
    <property type="term" value="F:transketolase activity"/>
    <property type="evidence" value="ECO:0007669"/>
    <property type="project" value="UniProtKB-EC"/>
</dbReference>
<proteinExistence type="inferred from homology"/>
<dbReference type="InterPro" id="IPR051157">
    <property type="entry name" value="PDH/Transketolase"/>
</dbReference>
<feature type="domain" description="Transketolase-like pyrimidine-binding" evidence="4">
    <location>
        <begin position="12"/>
        <end position="178"/>
    </location>
</feature>
<evidence type="ECO:0000256" key="2">
    <source>
        <dbReference type="ARBA" id="ARBA00007131"/>
    </source>
</evidence>
<dbReference type="CDD" id="cd07033">
    <property type="entry name" value="TPP_PYR_DXS_TK_like"/>
    <property type="match status" value="1"/>
</dbReference>
<dbReference type="Pfam" id="PF02780">
    <property type="entry name" value="Transketolase_C"/>
    <property type="match status" value="1"/>
</dbReference>
<reference evidence="5 6" key="1">
    <citation type="submission" date="2015-04" db="EMBL/GenBank/DDBJ databases">
        <title>Draft genome sequence of bacteremic isolate Catabacter hongkongensis type strain HKU16T.</title>
        <authorList>
            <person name="Lau S.K."/>
            <person name="Teng J.L."/>
            <person name="Huang Y."/>
            <person name="Curreem S.O."/>
            <person name="Tsui S.K."/>
            <person name="Woo P.C."/>
        </authorList>
    </citation>
    <scope>NUCLEOTIDE SEQUENCE [LARGE SCALE GENOMIC DNA]</scope>
    <source>
        <strain evidence="5 6">HKU16</strain>
    </source>
</reference>
<comment type="cofactor">
    <cofactor evidence="1">
        <name>thiamine diphosphate</name>
        <dbReference type="ChEBI" id="CHEBI:58937"/>
    </cofactor>
</comment>
<dbReference type="EC" id="2.2.1.1" evidence="5"/>
<sequence>MSEKAYTYYDLMAARDIAGDTMTRLGAENDKIVAINADLMRSSRMQGFAAAYPERTFNVGIAEQEMVSFSAGMAKEGFLPYCFTFGAFMSMRACEQIRTDVCYNGLPVRFLGNNAGYSAGTMGATHCALEDVGIMCSIGNMTVVEPGDPLQIAKILEASLTWEGPIYIRMGRESQTAIYDRDYKYEIGKAITVMDGGDGAFICSGSIVHLALDAAKKLKADLSVDIRVIDMHTIKPIDKAAVASAAKTGRIVCAQDGNIQNGLGYQVAAVLMESGLCCKFKMLGCPDHFVPIATTEYLYGKNGYDVQGLYDNMKQLLLQ</sequence>
<organism evidence="5 6">
    <name type="scientific">Christensenella hongkongensis</name>
    <dbReference type="NCBI Taxonomy" id="270498"/>
    <lineage>
        <taxon>Bacteria</taxon>
        <taxon>Bacillati</taxon>
        <taxon>Bacillota</taxon>
        <taxon>Clostridia</taxon>
        <taxon>Christensenellales</taxon>
        <taxon>Christensenellaceae</taxon>
        <taxon>Christensenella</taxon>
    </lineage>
</organism>
<comment type="caution">
    <text evidence="5">The sequence shown here is derived from an EMBL/GenBank/DDBJ whole genome shotgun (WGS) entry which is preliminary data.</text>
</comment>
<dbReference type="FunFam" id="3.40.50.970:FF:000129">
    <property type="entry name" value="Transketolase"/>
    <property type="match status" value="1"/>
</dbReference>
<evidence type="ECO:0000313" key="6">
    <source>
        <dbReference type="Proteomes" id="UP000034076"/>
    </source>
</evidence>
<evidence type="ECO:0000256" key="3">
    <source>
        <dbReference type="ARBA" id="ARBA00023052"/>
    </source>
</evidence>
<dbReference type="Pfam" id="PF02779">
    <property type="entry name" value="Transket_pyr"/>
    <property type="match status" value="1"/>
</dbReference>
<dbReference type="OrthoDB" id="8732661at2"/>
<dbReference type="EMBL" id="LAYJ01000068">
    <property type="protein sequence ID" value="KKI51642.1"/>
    <property type="molecule type" value="Genomic_DNA"/>
</dbReference>
<dbReference type="PANTHER" id="PTHR43825:SF5">
    <property type="entry name" value="HYPOTHETICAL TRANSKETOLASE FAMILY PROTEIN"/>
    <property type="match status" value="1"/>
</dbReference>
<dbReference type="Gene3D" id="3.40.50.920">
    <property type="match status" value="1"/>
</dbReference>
<dbReference type="InterPro" id="IPR005475">
    <property type="entry name" value="Transketolase-like_Pyr-bd"/>
</dbReference>
<dbReference type="InterPro" id="IPR029061">
    <property type="entry name" value="THDP-binding"/>
</dbReference>
<dbReference type="AlphaFoldDB" id="A0A0M2NMK8"/>